<dbReference type="InterPro" id="IPR000477">
    <property type="entry name" value="RT_dom"/>
</dbReference>
<gene>
    <name evidence="2" type="ORF">llap_6103</name>
</gene>
<reference evidence="3" key="2">
    <citation type="submission" date="2017-12" db="EMBL/GenBank/DDBJ databases">
        <title>Genome sequence of the Bar-tailed Godwit (Limosa lapponica baueri).</title>
        <authorList>
            <person name="Lima N.C.B."/>
            <person name="Parody-Merino A.M."/>
            <person name="Battley P.F."/>
            <person name="Fidler A.E."/>
            <person name="Prosdocimi F."/>
        </authorList>
    </citation>
    <scope>NUCLEOTIDE SEQUENCE [LARGE SCALE GENOMIC DNA]</scope>
</reference>
<dbReference type="PANTHER" id="PTHR33332">
    <property type="entry name" value="REVERSE TRANSCRIPTASE DOMAIN-CONTAINING PROTEIN"/>
    <property type="match status" value="1"/>
</dbReference>
<organism evidence="2 3">
    <name type="scientific">Limosa lapponica baueri</name>
    <dbReference type="NCBI Taxonomy" id="1758121"/>
    <lineage>
        <taxon>Eukaryota</taxon>
        <taxon>Metazoa</taxon>
        <taxon>Chordata</taxon>
        <taxon>Craniata</taxon>
        <taxon>Vertebrata</taxon>
        <taxon>Euteleostomi</taxon>
        <taxon>Archelosauria</taxon>
        <taxon>Archosauria</taxon>
        <taxon>Dinosauria</taxon>
        <taxon>Saurischia</taxon>
        <taxon>Theropoda</taxon>
        <taxon>Coelurosauria</taxon>
        <taxon>Aves</taxon>
        <taxon>Neognathae</taxon>
        <taxon>Neoaves</taxon>
        <taxon>Charadriiformes</taxon>
        <taxon>Scolopacidae</taxon>
        <taxon>Limosa</taxon>
    </lineage>
</organism>
<dbReference type="AlphaFoldDB" id="A0A2I0UC03"/>
<keyword evidence="2" id="KW-0695">RNA-directed DNA polymerase</keyword>
<keyword evidence="2" id="KW-0548">Nucleotidyltransferase</keyword>
<protein>
    <submittedName>
        <fullName evidence="2">Rna-directed dna polymerase from mobile element jockey-like</fullName>
    </submittedName>
</protein>
<dbReference type="EMBL" id="KZ505887">
    <property type="protein sequence ID" value="PKU43582.1"/>
    <property type="molecule type" value="Genomic_DNA"/>
</dbReference>
<keyword evidence="2" id="KW-0808">Transferase</keyword>
<sequence length="170" mass="19103">MSKWKPVMSSVPQGSVLGPVLFNIFVSDMDSDIECALSKFVNDTKLCGAVDVLERRDAIQRELDRLKRWAHANLMKFNQAKCRVLHLGHGTPRHKHRLGTEWLESNPEKKDLGVLVNEKLDMSRQRMLAAQCILGCIKRSMASTSREVILPLCSHENPPGVLCPILESST</sequence>
<dbReference type="OrthoDB" id="276744at2759"/>
<evidence type="ECO:0000313" key="2">
    <source>
        <dbReference type="EMBL" id="PKU43582.1"/>
    </source>
</evidence>
<evidence type="ECO:0000313" key="3">
    <source>
        <dbReference type="Proteomes" id="UP000233556"/>
    </source>
</evidence>
<evidence type="ECO:0000259" key="1">
    <source>
        <dbReference type="PROSITE" id="PS50878"/>
    </source>
</evidence>
<dbReference type="Pfam" id="PF00078">
    <property type="entry name" value="RVT_1"/>
    <property type="match status" value="1"/>
</dbReference>
<reference evidence="3" key="1">
    <citation type="submission" date="2017-11" db="EMBL/GenBank/DDBJ databases">
        <authorList>
            <person name="Lima N.C."/>
            <person name="Parody-Merino A.M."/>
            <person name="Battley P.F."/>
            <person name="Fidler A.E."/>
            <person name="Prosdocimi F."/>
        </authorList>
    </citation>
    <scope>NUCLEOTIDE SEQUENCE [LARGE SCALE GENOMIC DNA]</scope>
</reference>
<proteinExistence type="predicted"/>
<accession>A0A2I0UC03</accession>
<name>A0A2I0UC03_LIMLA</name>
<dbReference type="PROSITE" id="PS50878">
    <property type="entry name" value="RT_POL"/>
    <property type="match status" value="1"/>
</dbReference>
<dbReference type="GO" id="GO:0003964">
    <property type="term" value="F:RNA-directed DNA polymerase activity"/>
    <property type="evidence" value="ECO:0007669"/>
    <property type="project" value="UniProtKB-KW"/>
</dbReference>
<feature type="domain" description="Reverse transcriptase" evidence="1">
    <location>
        <begin position="1"/>
        <end position="116"/>
    </location>
</feature>
<dbReference type="Proteomes" id="UP000233556">
    <property type="component" value="Unassembled WGS sequence"/>
</dbReference>
<keyword evidence="3" id="KW-1185">Reference proteome</keyword>